<protein>
    <submittedName>
        <fullName evidence="1">Uncharacterized protein</fullName>
    </submittedName>
</protein>
<gene>
    <name evidence="1" type="ORF">KQX54_011668</name>
</gene>
<dbReference type="EMBL" id="JAHXZJ010000002">
    <property type="protein sequence ID" value="KAH0564368.1"/>
    <property type="molecule type" value="Genomic_DNA"/>
</dbReference>
<accession>A0AAV7J0S9</accession>
<comment type="caution">
    <text evidence="1">The sequence shown here is derived from an EMBL/GenBank/DDBJ whole genome shotgun (WGS) entry which is preliminary data.</text>
</comment>
<dbReference type="AlphaFoldDB" id="A0AAV7J0S9"/>
<sequence length="108" mass="11635">MRVNLNDRRRGGVQAIQGRNSKKGLVGSRGLNGELSIAERGVVGSSCHCLAFDLMRSLPVKRSAALGERADGVNCRRQGPKVAFDLLCIASPVLDMILAQKCQRTKSV</sequence>
<proteinExistence type="predicted"/>
<evidence type="ECO:0000313" key="2">
    <source>
        <dbReference type="Proteomes" id="UP000826195"/>
    </source>
</evidence>
<keyword evidence="2" id="KW-1185">Reference proteome</keyword>
<dbReference type="Proteomes" id="UP000826195">
    <property type="component" value="Unassembled WGS sequence"/>
</dbReference>
<organism evidence="1 2">
    <name type="scientific">Cotesia glomerata</name>
    <name type="common">Lepidopteran parasitic wasp</name>
    <name type="synonym">Apanteles glomeratus</name>
    <dbReference type="NCBI Taxonomy" id="32391"/>
    <lineage>
        <taxon>Eukaryota</taxon>
        <taxon>Metazoa</taxon>
        <taxon>Ecdysozoa</taxon>
        <taxon>Arthropoda</taxon>
        <taxon>Hexapoda</taxon>
        <taxon>Insecta</taxon>
        <taxon>Pterygota</taxon>
        <taxon>Neoptera</taxon>
        <taxon>Endopterygota</taxon>
        <taxon>Hymenoptera</taxon>
        <taxon>Apocrita</taxon>
        <taxon>Ichneumonoidea</taxon>
        <taxon>Braconidae</taxon>
        <taxon>Microgastrinae</taxon>
        <taxon>Cotesia</taxon>
    </lineage>
</organism>
<evidence type="ECO:0000313" key="1">
    <source>
        <dbReference type="EMBL" id="KAH0564368.1"/>
    </source>
</evidence>
<name>A0AAV7J0S9_COTGL</name>
<reference evidence="1 2" key="1">
    <citation type="journal article" date="2021" name="J. Hered.">
        <title>A chromosome-level genome assembly of the parasitoid wasp, Cotesia glomerata (Hymenoptera: Braconidae).</title>
        <authorList>
            <person name="Pinto B.J."/>
            <person name="Weis J.J."/>
            <person name="Gamble T."/>
            <person name="Ode P.J."/>
            <person name="Paul R."/>
            <person name="Zaspel J.M."/>
        </authorList>
    </citation>
    <scope>NUCLEOTIDE SEQUENCE [LARGE SCALE GENOMIC DNA]</scope>
    <source>
        <strain evidence="1">CgM1</strain>
    </source>
</reference>